<gene>
    <name evidence="2" type="ORF">Poly30_22850</name>
</gene>
<dbReference type="AlphaFoldDB" id="A0A518ERP9"/>
<organism evidence="2 3">
    <name type="scientific">Saltatorellus ferox</name>
    <dbReference type="NCBI Taxonomy" id="2528018"/>
    <lineage>
        <taxon>Bacteria</taxon>
        <taxon>Pseudomonadati</taxon>
        <taxon>Planctomycetota</taxon>
        <taxon>Planctomycetia</taxon>
        <taxon>Planctomycetia incertae sedis</taxon>
        <taxon>Saltatorellus</taxon>
    </lineage>
</organism>
<proteinExistence type="predicted"/>
<dbReference type="InterPro" id="IPR021255">
    <property type="entry name" value="DUF2807"/>
</dbReference>
<keyword evidence="3" id="KW-1185">Reference proteome</keyword>
<evidence type="ECO:0000259" key="1">
    <source>
        <dbReference type="Pfam" id="PF10988"/>
    </source>
</evidence>
<evidence type="ECO:0000313" key="2">
    <source>
        <dbReference type="EMBL" id="QDV06770.1"/>
    </source>
</evidence>
<name>A0A518ERP9_9BACT</name>
<accession>A0A518ERP9</accession>
<dbReference type="Pfam" id="PF10988">
    <property type="entry name" value="DUF2807"/>
    <property type="match status" value="1"/>
</dbReference>
<dbReference type="OrthoDB" id="155010at2"/>
<dbReference type="RefSeq" id="WP_145197236.1">
    <property type="nucleotide sequence ID" value="NZ_CP036434.1"/>
</dbReference>
<dbReference type="Gene3D" id="2.160.20.120">
    <property type="match status" value="1"/>
</dbReference>
<dbReference type="PANTHER" id="PTHR39200:SF1">
    <property type="entry name" value="AUTO-TRANSPORTER ADHESIN HEAD GIN DOMAIN-CONTAINING PROTEIN-RELATED"/>
    <property type="match status" value="1"/>
</dbReference>
<evidence type="ECO:0000313" key="3">
    <source>
        <dbReference type="Proteomes" id="UP000320390"/>
    </source>
</evidence>
<sequence>MPLHPFAVALLVSSAACQSFLPAVRGSGLVMTEPRAVAGFDSIQVSGDAHVFLTQGDDEALDIECDDNLLPHILTTVDDGVLHIRFESGNWSPSERPVYRIAVRELNGIRLSGSTWLEANALHGDELDVHLSGSGIAEIAGFAAARSSLRASGSGQFHLGHVEVEDLEVRISGSGEVEALSGTIGRIDVRTSGSGDLNLMDVESQRANLELSGSGTAKLWVRDALTARVSGSGEIGYRGQPAVQSKISGSGEVYSIREEAN</sequence>
<dbReference type="PANTHER" id="PTHR39200">
    <property type="entry name" value="HYPOTHETICAL EXPORTED PROTEIN"/>
    <property type="match status" value="1"/>
</dbReference>
<reference evidence="2 3" key="1">
    <citation type="submission" date="2019-02" db="EMBL/GenBank/DDBJ databases">
        <title>Deep-cultivation of Planctomycetes and their phenomic and genomic characterization uncovers novel biology.</title>
        <authorList>
            <person name="Wiegand S."/>
            <person name="Jogler M."/>
            <person name="Boedeker C."/>
            <person name="Pinto D."/>
            <person name="Vollmers J."/>
            <person name="Rivas-Marin E."/>
            <person name="Kohn T."/>
            <person name="Peeters S.H."/>
            <person name="Heuer A."/>
            <person name="Rast P."/>
            <person name="Oberbeckmann S."/>
            <person name="Bunk B."/>
            <person name="Jeske O."/>
            <person name="Meyerdierks A."/>
            <person name="Storesund J.E."/>
            <person name="Kallscheuer N."/>
            <person name="Luecker S."/>
            <person name="Lage O.M."/>
            <person name="Pohl T."/>
            <person name="Merkel B.J."/>
            <person name="Hornburger P."/>
            <person name="Mueller R.-W."/>
            <person name="Bruemmer F."/>
            <person name="Labrenz M."/>
            <person name="Spormann A.M."/>
            <person name="Op den Camp H."/>
            <person name="Overmann J."/>
            <person name="Amann R."/>
            <person name="Jetten M.S.M."/>
            <person name="Mascher T."/>
            <person name="Medema M.H."/>
            <person name="Devos D.P."/>
            <person name="Kaster A.-K."/>
            <person name="Ovreas L."/>
            <person name="Rohde M."/>
            <person name="Galperin M.Y."/>
            <person name="Jogler C."/>
        </authorList>
    </citation>
    <scope>NUCLEOTIDE SEQUENCE [LARGE SCALE GENOMIC DNA]</scope>
    <source>
        <strain evidence="2 3">Poly30</strain>
    </source>
</reference>
<protein>
    <recommendedName>
        <fullName evidence="1">Putative auto-transporter adhesin head GIN domain-containing protein</fullName>
    </recommendedName>
</protein>
<dbReference type="Proteomes" id="UP000320390">
    <property type="component" value="Chromosome"/>
</dbReference>
<dbReference type="EMBL" id="CP036434">
    <property type="protein sequence ID" value="QDV06770.1"/>
    <property type="molecule type" value="Genomic_DNA"/>
</dbReference>
<feature type="domain" description="Putative auto-transporter adhesin head GIN" evidence="1">
    <location>
        <begin position="40"/>
        <end position="241"/>
    </location>
</feature>